<name>A0A315Y1N0_RUMFL</name>
<keyword evidence="5" id="KW-0720">Serine protease</keyword>
<keyword evidence="4" id="KW-0378">Hydrolase</keyword>
<gene>
    <name evidence="7" type="ORF">IE37_00936</name>
</gene>
<dbReference type="GO" id="GO:0009368">
    <property type="term" value="C:endopeptidase Clp complex"/>
    <property type="evidence" value="ECO:0007669"/>
    <property type="project" value="TreeGrafter"/>
</dbReference>
<dbReference type="GO" id="GO:0051117">
    <property type="term" value="F:ATPase binding"/>
    <property type="evidence" value="ECO:0007669"/>
    <property type="project" value="TreeGrafter"/>
</dbReference>
<dbReference type="EMBL" id="QGDI01000003">
    <property type="protein sequence ID" value="PWJ14004.1"/>
    <property type="molecule type" value="Genomic_DNA"/>
</dbReference>
<comment type="caution">
    <text evidence="7">The sequence shown here is derived from an EMBL/GenBank/DDBJ whole genome shotgun (WGS) entry which is preliminary data.</text>
</comment>
<dbReference type="Pfam" id="PF00574">
    <property type="entry name" value="CLP_protease"/>
    <property type="match status" value="1"/>
</dbReference>
<dbReference type="GO" id="GO:0006515">
    <property type="term" value="P:protein quality control for misfolded or incompletely synthesized proteins"/>
    <property type="evidence" value="ECO:0007669"/>
    <property type="project" value="TreeGrafter"/>
</dbReference>
<dbReference type="PANTHER" id="PTHR10381">
    <property type="entry name" value="ATP-DEPENDENT CLP PROTEASE PROTEOLYTIC SUBUNIT"/>
    <property type="match status" value="1"/>
</dbReference>
<dbReference type="GO" id="GO:0004176">
    <property type="term" value="F:ATP-dependent peptidase activity"/>
    <property type="evidence" value="ECO:0007669"/>
    <property type="project" value="InterPro"/>
</dbReference>
<evidence type="ECO:0000256" key="1">
    <source>
        <dbReference type="ARBA" id="ARBA00007039"/>
    </source>
</evidence>
<evidence type="ECO:0000256" key="2">
    <source>
        <dbReference type="ARBA" id="ARBA00022490"/>
    </source>
</evidence>
<evidence type="ECO:0000256" key="4">
    <source>
        <dbReference type="ARBA" id="ARBA00022801"/>
    </source>
</evidence>
<evidence type="ECO:0000313" key="7">
    <source>
        <dbReference type="EMBL" id="PWJ14004.1"/>
    </source>
</evidence>
<comment type="similarity">
    <text evidence="1 6">Belongs to the peptidase S14 family.</text>
</comment>
<dbReference type="Gene3D" id="3.90.226.10">
    <property type="entry name" value="2-enoyl-CoA Hydratase, Chain A, domain 1"/>
    <property type="match status" value="1"/>
</dbReference>
<protein>
    <recommendedName>
        <fullName evidence="6">ATP-dependent Clp protease proteolytic subunit</fullName>
    </recommendedName>
</protein>
<dbReference type="RefSeq" id="WP_109725790.1">
    <property type="nucleotide sequence ID" value="NZ_QGDI01000003.1"/>
</dbReference>
<proteinExistence type="inferred from homology"/>
<evidence type="ECO:0000256" key="5">
    <source>
        <dbReference type="ARBA" id="ARBA00022825"/>
    </source>
</evidence>
<dbReference type="Proteomes" id="UP000245720">
    <property type="component" value="Unassembled WGS sequence"/>
</dbReference>
<evidence type="ECO:0000256" key="6">
    <source>
        <dbReference type="RuleBase" id="RU003567"/>
    </source>
</evidence>
<sequence>MCHYKEVRKTKKYQFTQKDKTGAVKDCGYMIYDSADDESAELRFYGDICSATWISKYFKEDKAPQDVVDFLAELTAEGNGHKKLNVYVNSGGGDVFGGLAIYSILARYPGEKIAHIDGIAASIAGIIPFACDKVVAPKYAQLMLHKPWSGCWGNANDFKKAIEALNTAEQSIINVYKAHAVNGTTEDKIKSMIDRETWLTAEQAAEYFAIELLDAEPVAACVSDSYKRYMNTPEALLKISESTKQTEPPIPQEGEDINKRKRKLQMSLDVLKLSNKT</sequence>
<dbReference type="SUPFAM" id="SSF52096">
    <property type="entry name" value="ClpP/crotonase"/>
    <property type="match status" value="1"/>
</dbReference>
<dbReference type="InterPro" id="IPR023562">
    <property type="entry name" value="ClpP/TepA"/>
</dbReference>
<dbReference type="OrthoDB" id="9806592at2"/>
<dbReference type="PANTHER" id="PTHR10381:SF70">
    <property type="entry name" value="ATP-DEPENDENT CLP PROTEASE PROTEOLYTIC SUBUNIT"/>
    <property type="match status" value="1"/>
</dbReference>
<keyword evidence="2" id="KW-0963">Cytoplasm</keyword>
<evidence type="ECO:0000313" key="8">
    <source>
        <dbReference type="Proteomes" id="UP000245720"/>
    </source>
</evidence>
<organism evidence="7 8">
    <name type="scientific">Ruminococcus flavefaciens</name>
    <dbReference type="NCBI Taxonomy" id="1265"/>
    <lineage>
        <taxon>Bacteria</taxon>
        <taxon>Bacillati</taxon>
        <taxon>Bacillota</taxon>
        <taxon>Clostridia</taxon>
        <taxon>Eubacteriales</taxon>
        <taxon>Oscillospiraceae</taxon>
        <taxon>Ruminococcus</taxon>
    </lineage>
</organism>
<dbReference type="InterPro" id="IPR001907">
    <property type="entry name" value="ClpP"/>
</dbReference>
<evidence type="ECO:0000256" key="3">
    <source>
        <dbReference type="ARBA" id="ARBA00022670"/>
    </source>
</evidence>
<dbReference type="AlphaFoldDB" id="A0A315Y1N0"/>
<keyword evidence="3 7" id="KW-0645">Protease</keyword>
<dbReference type="GO" id="GO:0004252">
    <property type="term" value="F:serine-type endopeptidase activity"/>
    <property type="evidence" value="ECO:0007669"/>
    <property type="project" value="InterPro"/>
</dbReference>
<dbReference type="InterPro" id="IPR029045">
    <property type="entry name" value="ClpP/crotonase-like_dom_sf"/>
</dbReference>
<dbReference type="PRINTS" id="PR00127">
    <property type="entry name" value="CLPPROTEASEP"/>
</dbReference>
<accession>A0A315Y1N0</accession>
<dbReference type="CDD" id="cd07016">
    <property type="entry name" value="S14_ClpP_1"/>
    <property type="match status" value="1"/>
</dbReference>
<dbReference type="NCBIfam" id="NF045542">
    <property type="entry name" value="Clp_rel_HeadMat"/>
    <property type="match status" value="1"/>
</dbReference>
<reference evidence="7 8" key="1">
    <citation type="submission" date="2018-05" db="EMBL/GenBank/DDBJ databases">
        <title>The Hungate 1000. A catalogue of reference genomes from the rumen microbiome.</title>
        <authorList>
            <person name="Kelly W."/>
        </authorList>
    </citation>
    <scope>NUCLEOTIDE SEQUENCE [LARGE SCALE GENOMIC DNA]</scope>
    <source>
        <strain evidence="7 8">SAb67</strain>
    </source>
</reference>